<keyword evidence="6" id="KW-0807">Transducer</keyword>
<comment type="caution">
    <text evidence="6">Lacks conserved residue(s) required for the propagation of feature annotation.</text>
</comment>
<keyword evidence="5 6" id="KW-0472">Membrane</keyword>
<evidence type="ECO:0000256" key="1">
    <source>
        <dbReference type="ARBA" id="ARBA00004651"/>
    </source>
</evidence>
<keyword evidence="3 6" id="KW-0812">Transmembrane</keyword>
<proteinExistence type="inferred from homology"/>
<feature type="transmembrane region" description="Helical" evidence="6">
    <location>
        <begin position="131"/>
        <end position="154"/>
    </location>
</feature>
<accession>A0A9Q0MML7</accession>
<dbReference type="GO" id="GO:0005886">
    <property type="term" value="C:plasma membrane"/>
    <property type="evidence" value="ECO:0007669"/>
    <property type="project" value="UniProtKB-SubCell"/>
</dbReference>
<evidence type="ECO:0000313" key="7">
    <source>
        <dbReference type="EMBL" id="KAJ6627579.1"/>
    </source>
</evidence>
<protein>
    <recommendedName>
        <fullName evidence="6">Gustatory receptor</fullName>
    </recommendedName>
</protein>
<dbReference type="GO" id="GO:0007165">
    <property type="term" value="P:signal transduction"/>
    <property type="evidence" value="ECO:0007669"/>
    <property type="project" value="UniProtKB-KW"/>
</dbReference>
<dbReference type="OrthoDB" id="7744263at2759"/>
<feature type="transmembrane region" description="Helical" evidence="6">
    <location>
        <begin position="160"/>
        <end position="183"/>
    </location>
</feature>
<dbReference type="AlphaFoldDB" id="A0A9Q0MML7"/>
<comment type="caution">
    <text evidence="7">The sequence shown here is derived from an EMBL/GenBank/DDBJ whole genome shotgun (WGS) entry which is preliminary data.</text>
</comment>
<evidence type="ECO:0000256" key="4">
    <source>
        <dbReference type="ARBA" id="ARBA00022989"/>
    </source>
</evidence>
<dbReference type="GO" id="GO:0050909">
    <property type="term" value="P:sensory perception of taste"/>
    <property type="evidence" value="ECO:0007669"/>
    <property type="project" value="InterPro"/>
</dbReference>
<reference evidence="7" key="1">
    <citation type="submission" date="2022-07" db="EMBL/GenBank/DDBJ databases">
        <authorList>
            <person name="Trinca V."/>
            <person name="Uliana J.V.C."/>
            <person name="Torres T.T."/>
            <person name="Ward R.J."/>
            <person name="Monesi N."/>
        </authorList>
    </citation>
    <scope>NUCLEOTIDE SEQUENCE</scope>
    <source>
        <strain evidence="7">HSMRA1968</strain>
        <tissue evidence="7">Whole embryos</tissue>
    </source>
</reference>
<keyword evidence="8" id="KW-1185">Reference proteome</keyword>
<dbReference type="InterPro" id="IPR013604">
    <property type="entry name" value="7TM_chemorcpt"/>
</dbReference>
<comment type="subcellular location">
    <subcellularLocation>
        <location evidence="1 6">Cell membrane</location>
        <topology evidence="1 6">Multi-pass membrane protein</topology>
    </subcellularLocation>
</comment>
<gene>
    <name evidence="7" type="ORF">Bhyg_16259</name>
</gene>
<comment type="function">
    <text evidence="6">Gustatory receptor which mediates acceptance or avoidance behavior, depending on its substrates.</text>
</comment>
<sequence length="349" mass="40438">MIVAVNPTIINLFFFFGICPYKYNDITETIDCCPLRLIYSLVYHIFTSLYIDYAYAIYHSKQMLTQGFSTYEISKIIEDISCVVLHHCCMVNVFLQRKNYARFLNTLNAFERRVETQFGVKSHTKHETFTTTAMITVSIIYFVLTCGFNTYLYGWSTTTVLFFVCLSLKMLSYLLVSMQICYINVVMLNRFHLVFNFAHDTIRKKCSSDLTQKQSFSKSLVKCLRKLEELYAMKSKFSDTFGLQILLIVSNNFFVMTIAFYFSLKPPKQGDAEGFMEFMIVNCPNLVILLWMVVLMEELGQQVNKMKHLAAQVSSTDDEEMASSMSAAIITHMLIIVQFEQWESSQSET</sequence>
<dbReference type="EMBL" id="WJQU01003129">
    <property type="protein sequence ID" value="KAJ6627579.1"/>
    <property type="molecule type" value="Genomic_DNA"/>
</dbReference>
<organism evidence="7 8">
    <name type="scientific">Pseudolycoriella hygida</name>
    <dbReference type="NCBI Taxonomy" id="35572"/>
    <lineage>
        <taxon>Eukaryota</taxon>
        <taxon>Metazoa</taxon>
        <taxon>Ecdysozoa</taxon>
        <taxon>Arthropoda</taxon>
        <taxon>Hexapoda</taxon>
        <taxon>Insecta</taxon>
        <taxon>Pterygota</taxon>
        <taxon>Neoptera</taxon>
        <taxon>Endopterygota</taxon>
        <taxon>Diptera</taxon>
        <taxon>Nematocera</taxon>
        <taxon>Sciaroidea</taxon>
        <taxon>Sciaridae</taxon>
        <taxon>Pseudolycoriella</taxon>
    </lineage>
</organism>
<feature type="transmembrane region" description="Helical" evidence="6">
    <location>
        <begin position="37"/>
        <end position="58"/>
    </location>
</feature>
<evidence type="ECO:0000256" key="5">
    <source>
        <dbReference type="ARBA" id="ARBA00023136"/>
    </source>
</evidence>
<comment type="similarity">
    <text evidence="6">Belongs to the insect chemoreceptor superfamily. Gustatory receptor (GR) family.</text>
</comment>
<evidence type="ECO:0000313" key="8">
    <source>
        <dbReference type="Proteomes" id="UP001151699"/>
    </source>
</evidence>
<feature type="transmembrane region" description="Helical" evidence="6">
    <location>
        <begin position="241"/>
        <end position="262"/>
    </location>
</feature>
<evidence type="ECO:0000256" key="3">
    <source>
        <dbReference type="ARBA" id="ARBA00022692"/>
    </source>
</evidence>
<dbReference type="Pfam" id="PF08395">
    <property type="entry name" value="7tm_7"/>
    <property type="match status" value="1"/>
</dbReference>
<keyword evidence="4 6" id="KW-1133">Transmembrane helix</keyword>
<feature type="transmembrane region" description="Helical" evidence="6">
    <location>
        <begin position="274"/>
        <end position="296"/>
    </location>
</feature>
<name>A0A9Q0MML7_9DIPT</name>
<keyword evidence="2 6" id="KW-1003">Cell membrane</keyword>
<keyword evidence="6" id="KW-0675">Receptor</keyword>
<evidence type="ECO:0000256" key="6">
    <source>
        <dbReference type="RuleBase" id="RU363108"/>
    </source>
</evidence>
<evidence type="ECO:0000256" key="2">
    <source>
        <dbReference type="ARBA" id="ARBA00022475"/>
    </source>
</evidence>
<dbReference type="Proteomes" id="UP001151699">
    <property type="component" value="Unassembled WGS sequence"/>
</dbReference>